<dbReference type="CDD" id="cd09272">
    <property type="entry name" value="RNase_HI_RT_Ty1"/>
    <property type="match status" value="1"/>
</dbReference>
<evidence type="ECO:0000259" key="1">
    <source>
        <dbReference type="Pfam" id="PF07727"/>
    </source>
</evidence>
<dbReference type="SUPFAM" id="SSF56672">
    <property type="entry name" value="DNA/RNA polymerases"/>
    <property type="match status" value="1"/>
</dbReference>
<dbReference type="EMBL" id="ASHM01024950">
    <property type="protein sequence ID" value="PNX72659.1"/>
    <property type="molecule type" value="Genomic_DNA"/>
</dbReference>
<feature type="domain" description="Reverse transcriptase Ty1/copia-type" evidence="1">
    <location>
        <begin position="164"/>
        <end position="406"/>
    </location>
</feature>
<dbReference type="PANTHER" id="PTHR11439">
    <property type="entry name" value="GAG-POL-RELATED RETROTRANSPOSON"/>
    <property type="match status" value="1"/>
</dbReference>
<dbReference type="InterPro" id="IPR013103">
    <property type="entry name" value="RVT_2"/>
</dbReference>
<comment type="caution">
    <text evidence="2">The sequence shown here is derived from an EMBL/GenBank/DDBJ whole genome shotgun (WGS) entry which is preliminary data.</text>
</comment>
<organism evidence="2 3">
    <name type="scientific">Trifolium pratense</name>
    <name type="common">Red clover</name>
    <dbReference type="NCBI Taxonomy" id="57577"/>
    <lineage>
        <taxon>Eukaryota</taxon>
        <taxon>Viridiplantae</taxon>
        <taxon>Streptophyta</taxon>
        <taxon>Embryophyta</taxon>
        <taxon>Tracheophyta</taxon>
        <taxon>Spermatophyta</taxon>
        <taxon>Magnoliopsida</taxon>
        <taxon>eudicotyledons</taxon>
        <taxon>Gunneridae</taxon>
        <taxon>Pentapetalae</taxon>
        <taxon>rosids</taxon>
        <taxon>fabids</taxon>
        <taxon>Fabales</taxon>
        <taxon>Fabaceae</taxon>
        <taxon>Papilionoideae</taxon>
        <taxon>50 kb inversion clade</taxon>
        <taxon>NPAAA clade</taxon>
        <taxon>Hologalegina</taxon>
        <taxon>IRL clade</taxon>
        <taxon>Trifolieae</taxon>
        <taxon>Trifolium</taxon>
    </lineage>
</organism>
<reference evidence="2 3" key="1">
    <citation type="journal article" date="2014" name="Am. J. Bot.">
        <title>Genome assembly and annotation for red clover (Trifolium pratense; Fabaceae).</title>
        <authorList>
            <person name="Istvanek J."/>
            <person name="Jaros M."/>
            <person name="Krenek A."/>
            <person name="Repkova J."/>
        </authorList>
    </citation>
    <scope>NUCLEOTIDE SEQUENCE [LARGE SCALE GENOMIC DNA]</scope>
    <source>
        <strain evidence="3">cv. Tatra</strain>
        <tissue evidence="2">Young leaves</tissue>
    </source>
</reference>
<gene>
    <name evidence="2" type="ORF">L195_g028552</name>
</gene>
<dbReference type="Pfam" id="PF07727">
    <property type="entry name" value="RVT_2"/>
    <property type="match status" value="1"/>
</dbReference>
<evidence type="ECO:0000313" key="3">
    <source>
        <dbReference type="Proteomes" id="UP000236291"/>
    </source>
</evidence>
<accession>A0A2K3L2B9</accession>
<evidence type="ECO:0000313" key="2">
    <source>
        <dbReference type="EMBL" id="PNX72659.1"/>
    </source>
</evidence>
<dbReference type="PANTHER" id="PTHR11439:SF462">
    <property type="match status" value="1"/>
</dbReference>
<reference evidence="2 3" key="2">
    <citation type="journal article" date="2017" name="Front. Plant Sci.">
        <title>Gene Classification and Mining of Molecular Markers Useful in Red Clover (Trifolium pratense) Breeding.</title>
        <authorList>
            <person name="Istvanek J."/>
            <person name="Dluhosova J."/>
            <person name="Dluhos P."/>
            <person name="Patkova L."/>
            <person name="Nedelnik J."/>
            <person name="Repkova J."/>
        </authorList>
    </citation>
    <scope>NUCLEOTIDE SEQUENCE [LARGE SCALE GENOMIC DNA]</scope>
    <source>
        <strain evidence="3">cv. Tatra</strain>
        <tissue evidence="2">Young leaves</tissue>
    </source>
</reference>
<name>A0A2K3L2B9_TRIPR</name>
<dbReference type="Proteomes" id="UP000236291">
    <property type="component" value="Unassembled WGS sequence"/>
</dbReference>
<dbReference type="InterPro" id="IPR043502">
    <property type="entry name" value="DNA/RNA_pol_sf"/>
</dbReference>
<proteinExistence type="predicted"/>
<dbReference type="AlphaFoldDB" id="A0A2K3L2B9"/>
<sequence length="647" mass="72353">MAVDNVSGTLDVGIDAGSSQYMNTQKTTLPSTTSIESDNEEVDKEDVDLQNMDKEDTVHPSIPVAEPMLGKGHRIKQPSTRLQHYVTNTARRLSPSNCPPSPKANSGAPYPITNYVNYDHFSIAHRAFLSAVSQEKEPITYADAMKDSRWRKAMQSEIHALEVNGTWTVTELPPGKKALGCKWVYKIKHKSDGSVERFKARLVILGNHQKEGVDYTETFAPVVKMVTVRTVLAVAATRDWELHQMDVHNAFLHGDLEEIVYMKPPPGFLPQQSGTVCKLNKSLYGLKQAPRCWFAKLSASLKHYGFLQSRSDYSLFVLQKPGVHLVVLVYVDDLVITGDNHGAITDFKAYLHDCFHMKDLGILKYFLGIEVARSSTGISLCQRKYALDIIAETGLMGAKPSNVPIEQNHRLALAANVPFPHPEQYRRLVGRLIYLCFTRPELSYCVHVLSQFMHAPKVDHWEAALRVVRYLKGNPGQGVLLRRDCDLQLSGWCDSDWAGCPLTRRSLTGWFVFLGSSPISWKTKKQQTVSRSSAEAEYRSMAAITGELKWLKGLLSTLGISHSQPMKIHCDSQAALHIVKNPVFHERTKHIEVDCHYIRDEYLTGNIAPAYVSTQAQLADVFTKAIGPTQFTSLLSKLGICNLHAPT</sequence>
<protein>
    <submittedName>
        <fullName evidence="2">Retrovirus-related Pol polyprotein from transposon TNT 1-94</fullName>
    </submittedName>
</protein>